<dbReference type="OMA" id="LLFGHWG"/>
<dbReference type="Pfam" id="PF06212">
    <property type="entry name" value="GRIM-19"/>
    <property type="match status" value="1"/>
</dbReference>
<reference evidence="14" key="1">
    <citation type="journal article" date="2019" name="Nat. Commun.">
        <title>Expansion of phycobilisome linker gene families in mesophilic red algae.</title>
        <authorList>
            <person name="Lee J."/>
            <person name="Kim D."/>
            <person name="Bhattacharya D."/>
            <person name="Yoon H.S."/>
        </authorList>
    </citation>
    <scope>NUCLEOTIDE SEQUENCE [LARGE SCALE GENOMIC DNA]</scope>
    <source>
        <strain evidence="14">CCMP 1328</strain>
    </source>
</reference>
<evidence type="ECO:0000256" key="3">
    <source>
        <dbReference type="ARBA" id="ARBA00022448"/>
    </source>
</evidence>
<dbReference type="OrthoDB" id="3308at2759"/>
<comment type="similarity">
    <text evidence="2 11">Belongs to the complex I NDUFA13 subunit family.</text>
</comment>
<evidence type="ECO:0000256" key="12">
    <source>
        <dbReference type="SAM" id="MobiDB-lite"/>
    </source>
</evidence>
<sequence length="140" mass="15808">MSSAGVGVPRPPPREVRQDMPPKGGYAPIDVRRNVPKSVSPMMAWLLLGGGAAVVFGGLINVAHTNQWRRKLKKERMAIRENITPFLQSESDVEFVVQSEEFLRKEAEIMKNRPKWQVGKNVYYTKDFVSPTNPDASHVY</sequence>
<keyword evidence="7 11" id="KW-0249">Electron transport</keyword>
<keyword evidence="6 11" id="KW-0999">Mitochondrion inner membrane</keyword>
<dbReference type="GO" id="GO:0005743">
    <property type="term" value="C:mitochondrial inner membrane"/>
    <property type="evidence" value="ECO:0007669"/>
    <property type="project" value="UniProtKB-SubCell"/>
</dbReference>
<dbReference type="PANTHER" id="PTHR12966">
    <property type="entry name" value="NADH DEHYDROGENASE UBIQUINONE 1 ALPHA SUBCOMPLEX SUBUNIT 13"/>
    <property type="match status" value="1"/>
</dbReference>
<dbReference type="AlphaFoldDB" id="A0A5J4YLF4"/>
<proteinExistence type="inferred from homology"/>
<evidence type="ECO:0000313" key="13">
    <source>
        <dbReference type="EMBL" id="KAA8491730.1"/>
    </source>
</evidence>
<comment type="subcellular location">
    <subcellularLocation>
        <location evidence="1 11">Mitochondrion inner membrane</location>
        <topology evidence="1 11">Single-pass membrane protein</topology>
        <orientation evidence="1 11">Matrix side</orientation>
    </subcellularLocation>
</comment>
<feature type="region of interest" description="Disordered" evidence="12">
    <location>
        <begin position="1"/>
        <end position="29"/>
    </location>
</feature>
<keyword evidence="9 11" id="KW-0496">Mitochondrion</keyword>
<accession>A0A5J4YLF4</accession>
<comment type="caution">
    <text evidence="13">The sequence shown here is derived from an EMBL/GenBank/DDBJ whole genome shotgun (WGS) entry which is preliminary data.</text>
</comment>
<evidence type="ECO:0000256" key="9">
    <source>
        <dbReference type="ARBA" id="ARBA00023128"/>
    </source>
</evidence>
<evidence type="ECO:0000256" key="2">
    <source>
        <dbReference type="ARBA" id="ARBA00007312"/>
    </source>
</evidence>
<evidence type="ECO:0000256" key="5">
    <source>
        <dbReference type="ARBA" id="ARBA00022692"/>
    </source>
</evidence>
<evidence type="ECO:0000256" key="7">
    <source>
        <dbReference type="ARBA" id="ARBA00022982"/>
    </source>
</evidence>
<comment type="function">
    <text evidence="11">Complex I functions in the transfer of electrons from NADH to the respiratory chain. Accessory subunit of the mitochondrial membrane respiratory chain NADH dehydrogenase (Complex I), that is believed not to be involved in catalysis.</text>
</comment>
<evidence type="ECO:0000256" key="8">
    <source>
        <dbReference type="ARBA" id="ARBA00022989"/>
    </source>
</evidence>
<dbReference type="PANTHER" id="PTHR12966:SF0">
    <property type="entry name" value="NADH DEHYDROGENASE [UBIQUINONE] 1 ALPHA SUBCOMPLEX SUBUNIT 13"/>
    <property type="match status" value="1"/>
</dbReference>
<dbReference type="GO" id="GO:0045271">
    <property type="term" value="C:respiratory chain complex I"/>
    <property type="evidence" value="ECO:0007669"/>
    <property type="project" value="UniProtKB-UniRule"/>
</dbReference>
<keyword evidence="14" id="KW-1185">Reference proteome</keyword>
<dbReference type="Proteomes" id="UP000324585">
    <property type="component" value="Unassembled WGS sequence"/>
</dbReference>
<keyword evidence="13" id="KW-0830">Ubiquinone</keyword>
<evidence type="ECO:0000256" key="1">
    <source>
        <dbReference type="ARBA" id="ARBA00004298"/>
    </source>
</evidence>
<evidence type="ECO:0000313" key="14">
    <source>
        <dbReference type="Proteomes" id="UP000324585"/>
    </source>
</evidence>
<dbReference type="InterPro" id="IPR009346">
    <property type="entry name" value="GRIM-19"/>
</dbReference>
<keyword evidence="5 11" id="KW-0812">Transmembrane</keyword>
<keyword evidence="3 11" id="KW-0813">Transport</keyword>
<gene>
    <name evidence="13" type="ORF">FVE85_9777</name>
</gene>
<protein>
    <recommendedName>
        <fullName evidence="11">NADH dehydrogenase [ubiquinone] 1 alpha subcomplex subunit 13</fullName>
    </recommendedName>
</protein>
<keyword evidence="4 11" id="KW-0679">Respiratory chain</keyword>
<keyword evidence="8 11" id="KW-1133">Transmembrane helix</keyword>
<feature type="transmembrane region" description="Helical" evidence="11">
    <location>
        <begin position="42"/>
        <end position="63"/>
    </location>
</feature>
<organism evidence="13 14">
    <name type="scientific">Porphyridium purpureum</name>
    <name type="common">Red alga</name>
    <name type="synonym">Porphyridium cruentum</name>
    <dbReference type="NCBI Taxonomy" id="35688"/>
    <lineage>
        <taxon>Eukaryota</taxon>
        <taxon>Rhodophyta</taxon>
        <taxon>Bangiophyceae</taxon>
        <taxon>Porphyridiales</taxon>
        <taxon>Porphyridiaceae</taxon>
        <taxon>Porphyridium</taxon>
    </lineage>
</organism>
<evidence type="ECO:0000256" key="4">
    <source>
        <dbReference type="ARBA" id="ARBA00022660"/>
    </source>
</evidence>
<evidence type="ECO:0000256" key="11">
    <source>
        <dbReference type="RuleBase" id="RU368034"/>
    </source>
</evidence>
<dbReference type="EMBL" id="VRMN01000012">
    <property type="protein sequence ID" value="KAA8491730.1"/>
    <property type="molecule type" value="Genomic_DNA"/>
</dbReference>
<evidence type="ECO:0000256" key="10">
    <source>
        <dbReference type="ARBA" id="ARBA00023136"/>
    </source>
</evidence>
<name>A0A5J4YLF4_PORPP</name>
<evidence type="ECO:0000256" key="6">
    <source>
        <dbReference type="ARBA" id="ARBA00022792"/>
    </source>
</evidence>
<keyword evidence="10 11" id="KW-0472">Membrane</keyword>